<sequence>MDLKLLMNPSPHGTDNKNGKPRKLSEPSVPSDATFGRAESKDTINLRYVRPNRFRYDGMKLPNTVSNHLISMHNCPCCDKAYPTMNDLELHYLTSHACCVYPRFKCLRCGQRLQCFQCLHVHLHECIDQTPLSSGTSLGNIYAGSSASTTVSCVRHGRRRKYHDSAHNIQHSPRQTSHSYPSKLPTLKRSNSASSFGSANSGVSHPPRTEGRKLRKVVDASFSDLAARADTSQYSSSDSLSRVESWADTLQLGRPSKGKI</sequence>
<reference evidence="3" key="1">
    <citation type="submission" date="2023-01" db="EMBL/GenBank/DDBJ databases">
        <authorList>
            <person name="Van Ghelder C."/>
            <person name="Rancurel C."/>
        </authorList>
    </citation>
    <scope>NUCLEOTIDE SEQUENCE</scope>
    <source>
        <strain evidence="3">CNCM I-4278</strain>
    </source>
</reference>
<organism evidence="3 4">
    <name type="scientific">Periconia digitata</name>
    <dbReference type="NCBI Taxonomy" id="1303443"/>
    <lineage>
        <taxon>Eukaryota</taxon>
        <taxon>Fungi</taxon>
        <taxon>Dikarya</taxon>
        <taxon>Ascomycota</taxon>
        <taxon>Pezizomycotina</taxon>
        <taxon>Dothideomycetes</taxon>
        <taxon>Pleosporomycetidae</taxon>
        <taxon>Pleosporales</taxon>
        <taxon>Massarineae</taxon>
        <taxon>Periconiaceae</taxon>
        <taxon>Periconia</taxon>
    </lineage>
</organism>
<dbReference type="InterPro" id="IPR013087">
    <property type="entry name" value="Znf_C2H2_type"/>
</dbReference>
<name>A0A9W4XVP6_9PLEO</name>
<accession>A0A9W4XVP6</accession>
<evidence type="ECO:0000313" key="3">
    <source>
        <dbReference type="EMBL" id="CAI6334822.1"/>
    </source>
</evidence>
<comment type="caution">
    <text evidence="3">The sequence shown here is derived from an EMBL/GenBank/DDBJ whole genome shotgun (WGS) entry which is preliminary data.</text>
</comment>
<feature type="compositionally biased region" description="Polar residues" evidence="1">
    <location>
        <begin position="167"/>
        <end position="180"/>
    </location>
</feature>
<evidence type="ECO:0000256" key="1">
    <source>
        <dbReference type="SAM" id="MobiDB-lite"/>
    </source>
</evidence>
<proteinExistence type="predicted"/>
<feature type="region of interest" description="Disordered" evidence="1">
    <location>
        <begin position="1"/>
        <end position="35"/>
    </location>
</feature>
<dbReference type="EMBL" id="CAOQHR010000005">
    <property type="protein sequence ID" value="CAI6334822.1"/>
    <property type="molecule type" value="Genomic_DNA"/>
</dbReference>
<dbReference type="AlphaFoldDB" id="A0A9W4XVP6"/>
<protein>
    <recommendedName>
        <fullName evidence="2">C2H2-type domain-containing protein</fullName>
    </recommendedName>
</protein>
<dbReference type="PROSITE" id="PS00028">
    <property type="entry name" value="ZINC_FINGER_C2H2_1"/>
    <property type="match status" value="1"/>
</dbReference>
<evidence type="ECO:0000313" key="4">
    <source>
        <dbReference type="Proteomes" id="UP001152607"/>
    </source>
</evidence>
<feature type="region of interest" description="Disordered" evidence="1">
    <location>
        <begin position="162"/>
        <end position="214"/>
    </location>
</feature>
<feature type="compositionally biased region" description="Low complexity" evidence="1">
    <location>
        <begin position="190"/>
        <end position="204"/>
    </location>
</feature>
<feature type="domain" description="C2H2-type" evidence="2">
    <location>
        <begin position="75"/>
        <end position="96"/>
    </location>
</feature>
<evidence type="ECO:0000259" key="2">
    <source>
        <dbReference type="PROSITE" id="PS00028"/>
    </source>
</evidence>
<dbReference type="Proteomes" id="UP001152607">
    <property type="component" value="Unassembled WGS sequence"/>
</dbReference>
<keyword evidence="4" id="KW-1185">Reference proteome</keyword>
<gene>
    <name evidence="3" type="ORF">PDIGIT_LOCUS7891</name>
</gene>